<evidence type="ECO:0000259" key="2">
    <source>
        <dbReference type="PROSITE" id="PS51038"/>
    </source>
</evidence>
<dbReference type="Gene3D" id="2.30.30.490">
    <property type="match status" value="1"/>
</dbReference>
<dbReference type="Proteomes" id="UP000754883">
    <property type="component" value="Unassembled WGS sequence"/>
</dbReference>
<feature type="region of interest" description="Disordered" evidence="1">
    <location>
        <begin position="1"/>
        <end position="56"/>
    </location>
</feature>
<feature type="compositionally biased region" description="Low complexity" evidence="1">
    <location>
        <begin position="335"/>
        <end position="344"/>
    </location>
</feature>
<dbReference type="OrthoDB" id="10259622at2759"/>
<dbReference type="SUPFAM" id="SSF57903">
    <property type="entry name" value="FYVE/PHD zinc finger"/>
    <property type="match status" value="1"/>
</dbReference>
<evidence type="ECO:0000256" key="1">
    <source>
        <dbReference type="SAM" id="MobiDB-lite"/>
    </source>
</evidence>
<keyword evidence="4" id="KW-1185">Reference proteome</keyword>
<dbReference type="InterPro" id="IPR011011">
    <property type="entry name" value="Znf_FYVE_PHD"/>
</dbReference>
<dbReference type="InterPro" id="IPR043151">
    <property type="entry name" value="BAH_sf"/>
</dbReference>
<name>A0A9N9UYN9_9HYPO</name>
<organism evidence="3 4">
    <name type="scientific">Clonostachys byssicola</name>
    <dbReference type="NCBI Taxonomy" id="160290"/>
    <lineage>
        <taxon>Eukaryota</taxon>
        <taxon>Fungi</taxon>
        <taxon>Dikarya</taxon>
        <taxon>Ascomycota</taxon>
        <taxon>Pezizomycotina</taxon>
        <taxon>Sordariomycetes</taxon>
        <taxon>Hypocreomycetidae</taxon>
        <taxon>Hypocreales</taxon>
        <taxon>Bionectriaceae</taxon>
        <taxon>Clonostachys</taxon>
    </lineage>
</organism>
<dbReference type="InterPro" id="IPR001025">
    <property type="entry name" value="BAH_dom"/>
</dbReference>
<gene>
    <name evidence="3" type="ORF">CBYS24578_00001311</name>
</gene>
<dbReference type="PANTHER" id="PTHR46364">
    <property type="entry name" value="OS08G0421900 PROTEIN"/>
    <property type="match status" value="1"/>
</dbReference>
<dbReference type="AlphaFoldDB" id="A0A9N9UYN9"/>
<feature type="domain" description="BAH" evidence="2">
    <location>
        <begin position="98"/>
        <end position="237"/>
    </location>
</feature>
<dbReference type="GO" id="GO:0003682">
    <property type="term" value="F:chromatin binding"/>
    <property type="evidence" value="ECO:0007669"/>
    <property type="project" value="InterPro"/>
</dbReference>
<evidence type="ECO:0000313" key="3">
    <source>
        <dbReference type="EMBL" id="CAH0001098.1"/>
    </source>
</evidence>
<dbReference type="CDD" id="cd04370">
    <property type="entry name" value="BAH"/>
    <property type="match status" value="1"/>
</dbReference>
<sequence length="402" mass="45474">MPSTKRPRSAADENRAECPFSVQTRPLTAAEQHQNAKKRKGEAAHDEDRRSEWQSQAWPYAPIGKMKNNDALDVKYSVSPHVDWQAMTRYNSFVLGKEKFHTDDFVYVANEESIKRLKATPDGGASQSPRSNDWVARILEIRALNEQNVYARVFWMYWPDELSASTTDGRKTIRGRQPYHGKHELIASNHMDIINAVSVTMAAKVEYWAESDEDDSQSSLYWRQIFNCNTTELTPARPVCKCKTPANPDKMLVGCTNKSCGKWMHDDCLRHDALMRVFDRLGKTTPQVFESASEPGSVDADDKKDVLPDADTNTDSGDTDNNDKQPVKLPTYISPPGAAAPFPAAKKKTTKREPYRGLFEASLRLGDGMTAWHVKDLREGVEGGVKEWYEQVFCLFCEKLVD</sequence>
<protein>
    <recommendedName>
        <fullName evidence="2">BAH domain-containing protein</fullName>
    </recommendedName>
</protein>
<feature type="region of interest" description="Disordered" evidence="1">
    <location>
        <begin position="288"/>
        <end position="347"/>
    </location>
</feature>
<comment type="caution">
    <text evidence="3">The sequence shown here is derived from an EMBL/GenBank/DDBJ whole genome shotgun (WGS) entry which is preliminary data.</text>
</comment>
<feature type="compositionally biased region" description="Basic and acidic residues" evidence="1">
    <location>
        <begin position="41"/>
        <end position="52"/>
    </location>
</feature>
<accession>A0A9N9UYN9</accession>
<reference evidence="3 4" key="2">
    <citation type="submission" date="2021-10" db="EMBL/GenBank/DDBJ databases">
        <authorList>
            <person name="Piombo E."/>
        </authorList>
    </citation>
    <scope>NUCLEOTIDE SEQUENCE [LARGE SCALE GENOMIC DNA]</scope>
</reference>
<reference evidence="4" key="1">
    <citation type="submission" date="2019-06" db="EMBL/GenBank/DDBJ databases">
        <authorList>
            <person name="Broberg M."/>
        </authorList>
    </citation>
    <scope>NUCLEOTIDE SEQUENCE [LARGE SCALE GENOMIC DNA]</scope>
</reference>
<dbReference type="PROSITE" id="PS51038">
    <property type="entry name" value="BAH"/>
    <property type="match status" value="1"/>
</dbReference>
<proteinExistence type="predicted"/>
<dbReference type="EMBL" id="CABFNO020001560">
    <property type="protein sequence ID" value="CAH0001098.1"/>
    <property type="molecule type" value="Genomic_DNA"/>
</dbReference>
<evidence type="ECO:0000313" key="4">
    <source>
        <dbReference type="Proteomes" id="UP000754883"/>
    </source>
</evidence>